<dbReference type="PANTHER" id="PTHR30537:SF5">
    <property type="entry name" value="HTH-TYPE TRANSCRIPTIONAL ACTIVATOR TTDR-RELATED"/>
    <property type="match status" value="1"/>
</dbReference>
<protein>
    <submittedName>
        <fullName evidence="6">LysR family transcriptional regulator</fullName>
    </submittedName>
</protein>
<dbReference type="InterPro" id="IPR058163">
    <property type="entry name" value="LysR-type_TF_proteobact-type"/>
</dbReference>
<reference evidence="6" key="1">
    <citation type="submission" date="2021-04" db="EMBL/GenBank/DDBJ databases">
        <title>Oceanospirillales bacteria with DddD are important DMSP degraders in coastal seawater.</title>
        <authorList>
            <person name="Liu J."/>
        </authorList>
    </citation>
    <scope>NUCLEOTIDE SEQUENCE</scope>
    <source>
        <strain evidence="6">D13-4</strain>
    </source>
</reference>
<evidence type="ECO:0000313" key="6">
    <source>
        <dbReference type="EMBL" id="UTW07530.1"/>
    </source>
</evidence>
<dbReference type="InterPro" id="IPR005119">
    <property type="entry name" value="LysR_subst-bd"/>
</dbReference>
<dbReference type="Gene3D" id="3.40.190.290">
    <property type="match status" value="1"/>
</dbReference>
<proteinExistence type="inferred from homology"/>
<dbReference type="EMBL" id="CP073346">
    <property type="protein sequence ID" value="UTW07530.1"/>
    <property type="molecule type" value="Genomic_DNA"/>
</dbReference>
<evidence type="ECO:0000256" key="4">
    <source>
        <dbReference type="ARBA" id="ARBA00023163"/>
    </source>
</evidence>
<evidence type="ECO:0000313" key="7">
    <source>
        <dbReference type="Proteomes" id="UP001059672"/>
    </source>
</evidence>
<evidence type="ECO:0000256" key="3">
    <source>
        <dbReference type="ARBA" id="ARBA00023125"/>
    </source>
</evidence>
<keyword evidence="3" id="KW-0238">DNA-binding</keyword>
<keyword evidence="7" id="KW-1185">Reference proteome</keyword>
<dbReference type="Pfam" id="PF00126">
    <property type="entry name" value="HTH_1"/>
    <property type="match status" value="1"/>
</dbReference>
<keyword evidence="4" id="KW-0804">Transcription</keyword>
<dbReference type="SUPFAM" id="SSF46785">
    <property type="entry name" value="Winged helix' DNA-binding domain"/>
    <property type="match status" value="1"/>
</dbReference>
<keyword evidence="2" id="KW-0805">Transcription regulation</keyword>
<accession>A0ABY5H5E1</accession>
<name>A0ABY5H5E1_9PSED</name>
<dbReference type="RefSeq" id="WP_255838114.1">
    <property type="nucleotide sequence ID" value="NZ_CP073346.1"/>
</dbReference>
<feature type="domain" description="HTH lysR-type" evidence="5">
    <location>
        <begin position="1"/>
        <end position="59"/>
    </location>
</feature>
<evidence type="ECO:0000259" key="5">
    <source>
        <dbReference type="PROSITE" id="PS50931"/>
    </source>
</evidence>
<dbReference type="SUPFAM" id="SSF53850">
    <property type="entry name" value="Periplasmic binding protein-like II"/>
    <property type="match status" value="1"/>
</dbReference>
<organism evidence="6 7">
    <name type="scientific">Pseudomonas benzenivorans</name>
    <dbReference type="NCBI Taxonomy" id="556533"/>
    <lineage>
        <taxon>Bacteria</taxon>
        <taxon>Pseudomonadati</taxon>
        <taxon>Pseudomonadota</taxon>
        <taxon>Gammaproteobacteria</taxon>
        <taxon>Pseudomonadales</taxon>
        <taxon>Pseudomonadaceae</taxon>
        <taxon>Pseudomonas</taxon>
    </lineage>
</organism>
<dbReference type="PROSITE" id="PS50931">
    <property type="entry name" value="HTH_LYSR"/>
    <property type="match status" value="1"/>
</dbReference>
<dbReference type="Pfam" id="PF03466">
    <property type="entry name" value="LysR_substrate"/>
    <property type="match status" value="1"/>
</dbReference>
<dbReference type="InterPro" id="IPR036390">
    <property type="entry name" value="WH_DNA-bd_sf"/>
</dbReference>
<dbReference type="InterPro" id="IPR000847">
    <property type="entry name" value="LysR_HTH_N"/>
</dbReference>
<dbReference type="Gene3D" id="1.10.10.10">
    <property type="entry name" value="Winged helix-like DNA-binding domain superfamily/Winged helix DNA-binding domain"/>
    <property type="match status" value="1"/>
</dbReference>
<comment type="similarity">
    <text evidence="1">Belongs to the LysR transcriptional regulatory family.</text>
</comment>
<dbReference type="CDD" id="cd08422">
    <property type="entry name" value="PBP2_CrgA_like"/>
    <property type="match status" value="1"/>
</dbReference>
<dbReference type="InterPro" id="IPR036388">
    <property type="entry name" value="WH-like_DNA-bd_sf"/>
</dbReference>
<dbReference type="Proteomes" id="UP001059672">
    <property type="component" value="Chromosome"/>
</dbReference>
<evidence type="ECO:0000256" key="2">
    <source>
        <dbReference type="ARBA" id="ARBA00023015"/>
    </source>
</evidence>
<evidence type="ECO:0000256" key="1">
    <source>
        <dbReference type="ARBA" id="ARBA00009437"/>
    </source>
</evidence>
<gene>
    <name evidence="6" type="ORF">KDW96_20690</name>
</gene>
<sequence length="304" mass="33360">MNLLGAMRTFRRVVELDSFSKAAADLGQSTAAVSKQVRQLEERLGALLLLRTTRRMSLSDAGRRYYAECCRLLDELEALERSTAQGAEEVSGSLRINAPLSFSHKVLSPLLARFMARYPRLNIELTLDDRLLDVVAEGFDVSLRIRAELVDSSLVARHLGETAQVLCASPAYLAQQGTPAQLEDLRQHACLAYRLADHPGQWQLLGPQGEVSIQLPARFSADNSLILCDLLLAGTGIGALPSFIAQPLLDNGQLQRVLPDYQFAKRSIYALYSSSRHVPRKVRAFVEFLAEALAACNQGSPGAI</sequence>
<dbReference type="PANTHER" id="PTHR30537">
    <property type="entry name" value="HTH-TYPE TRANSCRIPTIONAL REGULATOR"/>
    <property type="match status" value="1"/>
</dbReference>